<organism evidence="8 9">
    <name type="scientific">Bifidobacterium erythrocebi</name>
    <dbReference type="NCBI Taxonomy" id="2675325"/>
    <lineage>
        <taxon>Bacteria</taxon>
        <taxon>Bacillati</taxon>
        <taxon>Actinomycetota</taxon>
        <taxon>Actinomycetes</taxon>
        <taxon>Bifidobacteriales</taxon>
        <taxon>Bifidobacteriaceae</taxon>
        <taxon>Bifidobacterium</taxon>
    </lineage>
</organism>
<dbReference type="Pfam" id="PF01330">
    <property type="entry name" value="RuvA_N"/>
    <property type="match status" value="1"/>
</dbReference>
<dbReference type="CDD" id="cd14332">
    <property type="entry name" value="UBA_RuvA_C"/>
    <property type="match status" value="1"/>
</dbReference>
<dbReference type="EMBL" id="JAAIIF010000008">
    <property type="protein sequence ID" value="NMM96114.1"/>
    <property type="molecule type" value="Genomic_DNA"/>
</dbReference>
<evidence type="ECO:0000313" key="8">
    <source>
        <dbReference type="EMBL" id="NMM96114.1"/>
    </source>
</evidence>
<dbReference type="InterPro" id="IPR013849">
    <property type="entry name" value="DNA_helicase_Holl-junc_RuvA_I"/>
</dbReference>
<evidence type="ECO:0000256" key="1">
    <source>
        <dbReference type="ARBA" id="ARBA00022490"/>
    </source>
</evidence>
<keyword evidence="8" id="KW-0347">Helicase</keyword>
<keyword evidence="8" id="KW-0547">Nucleotide-binding</keyword>
<reference evidence="8 9" key="1">
    <citation type="submission" date="2020-02" db="EMBL/GenBank/DDBJ databases">
        <title>Characterization of phylogenetic diversity of novel bifidobacterial species isolated in Czech ZOOs.</title>
        <authorList>
            <person name="Lugli G.A."/>
            <person name="Vera N.B."/>
            <person name="Ventura M."/>
        </authorList>
    </citation>
    <scope>NUCLEOTIDE SEQUENCE [LARGE SCALE GENOMIC DNA]</scope>
    <source>
        <strain evidence="8 9">DSM 109960</strain>
    </source>
</reference>
<comment type="function">
    <text evidence="6">The RuvA-RuvB-RuvC complex processes Holliday junction (HJ) DNA during genetic recombination and DNA repair, while the RuvA-RuvB complex plays an important role in the rescue of blocked DNA replication forks via replication fork reversal (RFR). RuvA specifically binds to HJ cruciform DNA, conferring on it an open structure. The RuvB hexamer acts as an ATP-dependent pump, pulling dsDNA into and through the RuvAB complex. HJ branch migration allows RuvC to scan DNA until it finds its consensus sequence, where it cleaves and resolves the cruciform DNA.</text>
</comment>
<dbReference type="SUPFAM" id="SSF47781">
    <property type="entry name" value="RuvA domain 2-like"/>
    <property type="match status" value="1"/>
</dbReference>
<evidence type="ECO:0000259" key="7">
    <source>
        <dbReference type="SMART" id="SM00278"/>
    </source>
</evidence>
<gene>
    <name evidence="6" type="primary">ruvA</name>
    <name evidence="8" type="ORF">G1C98_0850</name>
</gene>
<comment type="subcellular location">
    <subcellularLocation>
        <location evidence="6">Cytoplasm</location>
    </subcellularLocation>
</comment>
<dbReference type="InterPro" id="IPR000085">
    <property type="entry name" value="RuvA"/>
</dbReference>
<feature type="domain" description="Helix-hairpin-helix DNA-binding motif class 1" evidence="7">
    <location>
        <begin position="72"/>
        <end position="91"/>
    </location>
</feature>
<comment type="domain">
    <text evidence="6">Has three domains with a flexible linker between the domains II and III and assumes an 'L' shape. Domain III is highly mobile and contacts RuvB.</text>
</comment>
<dbReference type="InterPro" id="IPR011114">
    <property type="entry name" value="RuvA_C"/>
</dbReference>
<dbReference type="Gene3D" id="2.40.50.140">
    <property type="entry name" value="Nucleic acid-binding proteins"/>
    <property type="match status" value="1"/>
</dbReference>
<dbReference type="GO" id="GO:0000400">
    <property type="term" value="F:four-way junction DNA binding"/>
    <property type="evidence" value="ECO:0007669"/>
    <property type="project" value="UniProtKB-UniRule"/>
</dbReference>
<keyword evidence="8" id="KW-0067">ATP-binding</keyword>
<dbReference type="HAMAP" id="MF_00031">
    <property type="entry name" value="DNA_HJ_migration_RuvA"/>
    <property type="match status" value="1"/>
</dbReference>
<dbReference type="InterPro" id="IPR003583">
    <property type="entry name" value="Hlx-hairpin-Hlx_DNA-bd_motif"/>
</dbReference>
<comment type="caution">
    <text evidence="6">Lacks conserved residue(s) required for the propagation of feature annotation.</text>
</comment>
<dbReference type="Gene3D" id="1.10.150.20">
    <property type="entry name" value="5' to 3' exonuclease, C-terminal subdomain"/>
    <property type="match status" value="1"/>
</dbReference>
<dbReference type="SUPFAM" id="SSF46929">
    <property type="entry name" value="DNA helicase RuvA subunit, C-terminal domain"/>
    <property type="match status" value="1"/>
</dbReference>
<sequence length="205" mass="21869">MIGSLRGAVEVVSTTQAVIEVGNVGYEVRMPAADLSRMHTGQEVHVWTYLNVSQDAITLYGFLDQAAKKMFLQLIKVSGVGPKVALSLLSTLSPNDLARAVADNDATALSKAPGIGKKGAQKIILELKGSINLEDLGEKEPQSQTAKDAGAFQVVEGLMSLGWHQQDAQYAVQTACESNGIALPLSQEDVPRVLRLALTSLDRGR</sequence>
<accession>A0A7Y0ETI9</accession>
<evidence type="ECO:0000256" key="6">
    <source>
        <dbReference type="HAMAP-Rule" id="MF_00031"/>
    </source>
</evidence>
<dbReference type="GO" id="GO:0009378">
    <property type="term" value="F:four-way junction helicase activity"/>
    <property type="evidence" value="ECO:0007669"/>
    <property type="project" value="InterPro"/>
</dbReference>
<dbReference type="InterPro" id="IPR012340">
    <property type="entry name" value="NA-bd_OB-fold"/>
</dbReference>
<dbReference type="GO" id="GO:0009379">
    <property type="term" value="C:Holliday junction helicase complex"/>
    <property type="evidence" value="ECO:0007669"/>
    <property type="project" value="InterPro"/>
</dbReference>
<dbReference type="AlphaFoldDB" id="A0A7Y0ETI9"/>
<evidence type="ECO:0000256" key="4">
    <source>
        <dbReference type="ARBA" id="ARBA00023172"/>
    </source>
</evidence>
<dbReference type="GO" id="GO:0005737">
    <property type="term" value="C:cytoplasm"/>
    <property type="evidence" value="ECO:0007669"/>
    <property type="project" value="UniProtKB-SubCell"/>
</dbReference>
<protein>
    <recommendedName>
        <fullName evidence="6">Holliday junction branch migration complex subunit RuvA</fullName>
    </recommendedName>
</protein>
<dbReference type="GO" id="GO:0005524">
    <property type="term" value="F:ATP binding"/>
    <property type="evidence" value="ECO:0007669"/>
    <property type="project" value="InterPro"/>
</dbReference>
<comment type="subunit">
    <text evidence="6">Homotetramer. Forms an RuvA(8)-RuvB(12)-Holliday junction (HJ) complex. HJ DNA is sandwiched between 2 RuvA tetramers; dsDNA enters through RuvA and exits via RuvB. An RuvB hexamer assembles on each DNA strand where it exits the tetramer. Each RuvB hexamer is contacted by two RuvA subunits (via domain III) on 2 adjacent RuvB subunits; this complex drives branch migration. In the full resolvosome a probable DNA-RuvA(4)-RuvB(12)-RuvC(2) complex forms which resolves the HJ.</text>
</comment>
<comment type="caution">
    <text evidence="8">The sequence shown here is derived from an EMBL/GenBank/DDBJ whole genome shotgun (WGS) entry which is preliminary data.</text>
</comment>
<dbReference type="Proteomes" id="UP000529710">
    <property type="component" value="Unassembled WGS sequence"/>
</dbReference>
<dbReference type="NCBIfam" id="TIGR00084">
    <property type="entry name" value="ruvA"/>
    <property type="match status" value="1"/>
</dbReference>
<evidence type="ECO:0000256" key="3">
    <source>
        <dbReference type="ARBA" id="ARBA00023125"/>
    </source>
</evidence>
<feature type="region of interest" description="Domain III" evidence="6">
    <location>
        <begin position="149"/>
        <end position="205"/>
    </location>
</feature>
<dbReference type="InterPro" id="IPR010994">
    <property type="entry name" value="RuvA_2-like"/>
</dbReference>
<keyword evidence="5 6" id="KW-0234">DNA repair</keyword>
<dbReference type="Pfam" id="PF14520">
    <property type="entry name" value="HHH_5"/>
    <property type="match status" value="1"/>
</dbReference>
<feature type="domain" description="Helix-hairpin-helix DNA-binding motif class 1" evidence="7">
    <location>
        <begin position="107"/>
        <end position="126"/>
    </location>
</feature>
<evidence type="ECO:0000256" key="2">
    <source>
        <dbReference type="ARBA" id="ARBA00022763"/>
    </source>
</evidence>
<proteinExistence type="inferred from homology"/>
<dbReference type="GO" id="GO:0006310">
    <property type="term" value="P:DNA recombination"/>
    <property type="evidence" value="ECO:0007669"/>
    <property type="project" value="UniProtKB-UniRule"/>
</dbReference>
<comment type="similarity">
    <text evidence="6">Belongs to the RuvA family.</text>
</comment>
<dbReference type="SUPFAM" id="SSF50249">
    <property type="entry name" value="Nucleic acid-binding proteins"/>
    <property type="match status" value="1"/>
</dbReference>
<dbReference type="GO" id="GO:0006281">
    <property type="term" value="P:DNA repair"/>
    <property type="evidence" value="ECO:0007669"/>
    <property type="project" value="UniProtKB-UniRule"/>
</dbReference>
<keyword evidence="2 6" id="KW-0227">DNA damage</keyword>
<keyword evidence="8" id="KW-0378">Hydrolase</keyword>
<dbReference type="RefSeq" id="WP_169079586.1">
    <property type="nucleotide sequence ID" value="NZ_JAAIIF010000008.1"/>
</dbReference>
<dbReference type="Gene3D" id="1.10.8.10">
    <property type="entry name" value="DNA helicase RuvA subunit, C-terminal domain"/>
    <property type="match status" value="1"/>
</dbReference>
<dbReference type="InterPro" id="IPR036267">
    <property type="entry name" value="RuvA_C_sf"/>
</dbReference>
<keyword evidence="1 6" id="KW-0963">Cytoplasm</keyword>
<keyword evidence="4 6" id="KW-0233">DNA recombination</keyword>
<keyword evidence="3 6" id="KW-0238">DNA-binding</keyword>
<dbReference type="GO" id="GO:0048476">
    <property type="term" value="C:Holliday junction resolvase complex"/>
    <property type="evidence" value="ECO:0007669"/>
    <property type="project" value="UniProtKB-UniRule"/>
</dbReference>
<evidence type="ECO:0000313" key="9">
    <source>
        <dbReference type="Proteomes" id="UP000529710"/>
    </source>
</evidence>
<name>A0A7Y0ETI9_9BIFI</name>
<dbReference type="SMART" id="SM00278">
    <property type="entry name" value="HhH1"/>
    <property type="match status" value="2"/>
</dbReference>
<keyword evidence="9" id="KW-1185">Reference proteome</keyword>
<evidence type="ECO:0000256" key="5">
    <source>
        <dbReference type="ARBA" id="ARBA00023204"/>
    </source>
</evidence>
<dbReference type="Pfam" id="PF07499">
    <property type="entry name" value="RuvA_C"/>
    <property type="match status" value="1"/>
</dbReference>